<feature type="domain" description="Alpha/beta hydrolase fold-3" evidence="3">
    <location>
        <begin position="236"/>
        <end position="381"/>
    </location>
</feature>
<feature type="compositionally biased region" description="Polar residues" evidence="2">
    <location>
        <begin position="1"/>
        <end position="10"/>
    </location>
</feature>
<dbReference type="PANTHER" id="PTHR48081:SF32">
    <property type="entry name" value="ALPHA_BETA HYDROLASE FOLD-3 DOMAIN-CONTAINING PROTEIN"/>
    <property type="match status" value="1"/>
</dbReference>
<name>A0ABM4ZFS5_VULVU</name>
<proteinExistence type="predicted"/>
<dbReference type="InterPro" id="IPR029058">
    <property type="entry name" value="AB_hydrolase_fold"/>
</dbReference>
<organism evidence="4 5">
    <name type="scientific">Vulpes vulpes</name>
    <name type="common">Red fox</name>
    <dbReference type="NCBI Taxonomy" id="9627"/>
    <lineage>
        <taxon>Eukaryota</taxon>
        <taxon>Metazoa</taxon>
        <taxon>Chordata</taxon>
        <taxon>Craniata</taxon>
        <taxon>Vertebrata</taxon>
        <taxon>Euteleostomi</taxon>
        <taxon>Mammalia</taxon>
        <taxon>Eutheria</taxon>
        <taxon>Laurasiatheria</taxon>
        <taxon>Carnivora</taxon>
        <taxon>Caniformia</taxon>
        <taxon>Canidae</taxon>
        <taxon>Vulpes</taxon>
    </lineage>
</organism>
<feature type="domain" description="Alpha/beta hydrolase fold-3" evidence="3">
    <location>
        <begin position="432"/>
        <end position="500"/>
    </location>
</feature>
<sequence length="528" mass="58172">MQGVQPSQRSPADEAPRLCSCGNLRKVNPQPPARGGSSSPLAVALEPVPGQGVHPAALGRTGTLLGREEEIAEDGGLGIEDPGERTVSGRETLLGDPHPLEKESLVGAQRKTHPQGFVLTWRPQPTAAGAQGSETGRAVTRQVLGREGGHPGGAEGSRGGSQVVAKRRRVRRLKLQEAEILEKLGICSKLRFLQLLQSGVRVKRDARLVVTDLYLGTTPVRLFQPKAVSSGPRRGIIFFPGGGGFLGSLDSYHNLCSQLAVETDSVLLLIGYRKLPDHHYPCIFQDCLNTSILFLKGLKTYGVDPSRVVICGDSLGGGNVACVIQHLVGRSDLPRVRAQVLIYPITQIINLQLPSHQQNRNVPFLSQKIMMICMLKYLVVNSHWWDTILSGAFIPPDIWRKYSKWLSSDNIPESFRKPGYQPEFPGPFNEAAYLENKHLFDITNAPLLGDDEVIAQLPEAFLVSCENDVLRDDTLLYMKRLEDQGVSVMWYHVEDGFHGSLIFFDQKFFFFPCALKIVNAVISYIKSI</sequence>
<keyword evidence="4" id="KW-1185">Reference proteome</keyword>
<dbReference type="SUPFAM" id="SSF53474">
    <property type="entry name" value="alpha/beta-Hydrolases"/>
    <property type="match status" value="1"/>
</dbReference>
<evidence type="ECO:0000259" key="3">
    <source>
        <dbReference type="Pfam" id="PF07859"/>
    </source>
</evidence>
<dbReference type="Pfam" id="PF07859">
    <property type="entry name" value="Abhydrolase_3"/>
    <property type="match status" value="2"/>
</dbReference>
<dbReference type="Proteomes" id="UP001652641">
    <property type="component" value="Chromosome 2"/>
</dbReference>
<dbReference type="Gene3D" id="3.40.50.1820">
    <property type="entry name" value="alpha/beta hydrolase"/>
    <property type="match status" value="1"/>
</dbReference>
<reference evidence="5" key="2">
    <citation type="submission" date="2025-08" db="UniProtKB">
        <authorList>
            <consortium name="RefSeq"/>
        </authorList>
    </citation>
    <scope>IDENTIFICATION</scope>
    <source>
        <tissue evidence="5">Cell line</tissue>
    </source>
</reference>
<accession>A0ABM4ZFS5</accession>
<evidence type="ECO:0000313" key="4">
    <source>
        <dbReference type="Proteomes" id="UP001652641"/>
    </source>
</evidence>
<evidence type="ECO:0000256" key="1">
    <source>
        <dbReference type="ARBA" id="ARBA00022801"/>
    </source>
</evidence>
<evidence type="ECO:0000313" key="5">
    <source>
        <dbReference type="RefSeq" id="XP_072601391.1"/>
    </source>
</evidence>
<evidence type="ECO:0000256" key="2">
    <source>
        <dbReference type="SAM" id="MobiDB-lite"/>
    </source>
</evidence>
<dbReference type="GeneID" id="112929697"/>
<reference evidence="4" key="1">
    <citation type="submission" date="2025-05" db="UniProtKB">
        <authorList>
            <consortium name="RefSeq"/>
        </authorList>
    </citation>
    <scope>NUCLEOTIDE SEQUENCE [LARGE SCALE GENOMIC DNA]</scope>
</reference>
<dbReference type="InterPro" id="IPR050300">
    <property type="entry name" value="GDXG_lipolytic_enzyme"/>
</dbReference>
<gene>
    <name evidence="5" type="primary">LOC112929697</name>
</gene>
<keyword evidence="1" id="KW-0378">Hydrolase</keyword>
<dbReference type="RefSeq" id="XP_072601391.1">
    <property type="nucleotide sequence ID" value="XM_072745290.1"/>
</dbReference>
<feature type="region of interest" description="Disordered" evidence="2">
    <location>
        <begin position="1"/>
        <end position="98"/>
    </location>
</feature>
<protein>
    <submittedName>
        <fullName evidence="5">Arylacetamide deacetylase-like 4</fullName>
    </submittedName>
</protein>
<dbReference type="InterPro" id="IPR013094">
    <property type="entry name" value="AB_hydrolase_3"/>
</dbReference>
<dbReference type="PANTHER" id="PTHR48081">
    <property type="entry name" value="AB HYDROLASE SUPERFAMILY PROTEIN C4A8.06C"/>
    <property type="match status" value="1"/>
</dbReference>